<reference evidence="21 22" key="1">
    <citation type="submission" date="2018-11" db="EMBL/GenBank/DDBJ databases">
        <title>Genome sequence of Saitozyma podzolica DSM 27192.</title>
        <authorList>
            <person name="Aliyu H."/>
            <person name="Gorte O."/>
            <person name="Ochsenreither K."/>
        </authorList>
    </citation>
    <scope>NUCLEOTIDE SEQUENCE [LARGE SCALE GENOMIC DNA]</scope>
    <source>
        <strain evidence="21 22">DSM 27192</strain>
    </source>
</reference>
<dbReference type="InterPro" id="IPR050805">
    <property type="entry name" value="ATG15_Lipase"/>
</dbReference>
<comment type="subcellular location">
    <subcellularLocation>
        <location evidence="3">Endosome</location>
        <location evidence="3">Multivesicular body membrane</location>
        <topology evidence="3">Single-pass type II membrane protein</topology>
    </subcellularLocation>
    <subcellularLocation>
        <location evidence="2">Prevacuolar compartment membrane</location>
        <topology evidence="2">Single-pass type II membrane protein</topology>
    </subcellularLocation>
</comment>
<proteinExistence type="inferred from homology"/>
<keyword evidence="10" id="KW-0442">Lipid degradation</keyword>
<feature type="domain" description="Fungal lipase-type" evidence="20">
    <location>
        <begin position="268"/>
        <end position="340"/>
    </location>
</feature>
<comment type="catalytic activity">
    <reaction evidence="1">
        <text>a triacylglycerol + H2O = a diacylglycerol + a fatty acid + H(+)</text>
        <dbReference type="Rhea" id="RHEA:12044"/>
        <dbReference type="ChEBI" id="CHEBI:15377"/>
        <dbReference type="ChEBI" id="CHEBI:15378"/>
        <dbReference type="ChEBI" id="CHEBI:17855"/>
        <dbReference type="ChEBI" id="CHEBI:18035"/>
        <dbReference type="ChEBI" id="CHEBI:28868"/>
        <dbReference type="EC" id="3.1.1.3"/>
    </reaction>
</comment>
<dbReference type="GO" id="GO:0034727">
    <property type="term" value="P:piecemeal microautophagy of the nucleus"/>
    <property type="evidence" value="ECO:0007669"/>
    <property type="project" value="TreeGrafter"/>
</dbReference>
<dbReference type="EMBL" id="RSCD01000002">
    <property type="protein sequence ID" value="RSH94606.1"/>
    <property type="molecule type" value="Genomic_DNA"/>
</dbReference>
<evidence type="ECO:0000256" key="14">
    <source>
        <dbReference type="ARBA" id="ARBA00023098"/>
    </source>
</evidence>
<feature type="compositionally biased region" description="Low complexity" evidence="19">
    <location>
        <begin position="136"/>
        <end position="146"/>
    </location>
</feature>
<keyword evidence="16" id="KW-0325">Glycoprotein</keyword>
<feature type="compositionally biased region" description="Basic and acidic residues" evidence="19">
    <location>
        <begin position="454"/>
        <end position="472"/>
    </location>
</feature>
<accession>A0A427YU89</accession>
<organism evidence="21 22">
    <name type="scientific">Saitozyma podzolica</name>
    <dbReference type="NCBI Taxonomy" id="1890683"/>
    <lineage>
        <taxon>Eukaryota</taxon>
        <taxon>Fungi</taxon>
        <taxon>Dikarya</taxon>
        <taxon>Basidiomycota</taxon>
        <taxon>Agaricomycotina</taxon>
        <taxon>Tremellomycetes</taxon>
        <taxon>Tremellales</taxon>
        <taxon>Trimorphomycetaceae</taxon>
        <taxon>Saitozyma</taxon>
    </lineage>
</organism>
<dbReference type="EC" id="3.1.1.3" evidence="6"/>
<keyword evidence="14" id="KW-0443">Lipid metabolism</keyword>
<name>A0A427YU89_9TREE</name>
<evidence type="ECO:0000256" key="16">
    <source>
        <dbReference type="ARBA" id="ARBA00023180"/>
    </source>
</evidence>
<dbReference type="PANTHER" id="PTHR47175:SF2">
    <property type="entry name" value="LIPASE ATG15-RELATED"/>
    <property type="match status" value="1"/>
</dbReference>
<evidence type="ECO:0000256" key="17">
    <source>
        <dbReference type="ARBA" id="ARBA00024663"/>
    </source>
</evidence>
<dbReference type="OrthoDB" id="58570at2759"/>
<keyword evidence="9" id="KW-0378">Hydrolase</keyword>
<evidence type="ECO:0000256" key="5">
    <source>
        <dbReference type="ARBA" id="ARBA00011137"/>
    </source>
</evidence>
<keyword evidence="12" id="KW-1133">Transmembrane helix</keyword>
<dbReference type="GO" id="GO:0004806">
    <property type="term" value="F:triacylglycerol lipase activity"/>
    <property type="evidence" value="ECO:0007669"/>
    <property type="project" value="UniProtKB-EC"/>
</dbReference>
<dbReference type="Proteomes" id="UP000279259">
    <property type="component" value="Unassembled WGS sequence"/>
</dbReference>
<evidence type="ECO:0000256" key="18">
    <source>
        <dbReference type="ARBA" id="ARBA00029828"/>
    </source>
</evidence>
<dbReference type="CDD" id="cd00519">
    <property type="entry name" value="Lipase_3"/>
    <property type="match status" value="1"/>
</dbReference>
<evidence type="ECO:0000256" key="13">
    <source>
        <dbReference type="ARBA" id="ARBA00023006"/>
    </source>
</evidence>
<evidence type="ECO:0000256" key="1">
    <source>
        <dbReference type="ARBA" id="ARBA00001024"/>
    </source>
</evidence>
<comment type="subunit">
    <text evidence="5">Binds to both phosphatidylinositol (PI) and phosphatidylinositol 3,5-bisphosphate (PIP2).</text>
</comment>
<dbReference type="FunFam" id="3.40.50.1820:FF:000129">
    <property type="entry name" value="Autophagy related lipase Atg15, putative"/>
    <property type="match status" value="1"/>
</dbReference>
<gene>
    <name evidence="21" type="primary">ATG15</name>
    <name evidence="21" type="ORF">EHS25_004410</name>
</gene>
<evidence type="ECO:0000256" key="19">
    <source>
        <dbReference type="SAM" id="MobiDB-lite"/>
    </source>
</evidence>
<evidence type="ECO:0000256" key="6">
    <source>
        <dbReference type="ARBA" id="ARBA00013279"/>
    </source>
</evidence>
<comment type="caution">
    <text evidence="21">The sequence shown here is derived from an EMBL/GenBank/DDBJ whole genome shotgun (WGS) entry which is preliminary data.</text>
</comment>
<dbReference type="GO" id="GO:0034496">
    <property type="term" value="P:multivesicular body membrane disassembly"/>
    <property type="evidence" value="ECO:0007669"/>
    <property type="project" value="TreeGrafter"/>
</dbReference>
<dbReference type="GO" id="GO:0032585">
    <property type="term" value="C:multivesicular body membrane"/>
    <property type="evidence" value="ECO:0007669"/>
    <property type="project" value="UniProtKB-SubCell"/>
</dbReference>
<keyword evidence="13" id="KW-0072">Autophagy</keyword>
<dbReference type="PANTHER" id="PTHR47175">
    <property type="entry name" value="LIPASE ATG15-RELATED"/>
    <property type="match status" value="1"/>
</dbReference>
<evidence type="ECO:0000313" key="21">
    <source>
        <dbReference type="EMBL" id="RSH94606.1"/>
    </source>
</evidence>
<dbReference type="GO" id="GO:0046461">
    <property type="term" value="P:neutral lipid catabolic process"/>
    <property type="evidence" value="ECO:0007669"/>
    <property type="project" value="TreeGrafter"/>
</dbReference>
<evidence type="ECO:0000256" key="2">
    <source>
        <dbReference type="ARBA" id="ARBA00004270"/>
    </source>
</evidence>
<dbReference type="Gene3D" id="3.40.50.1820">
    <property type="entry name" value="alpha/beta hydrolase"/>
    <property type="match status" value="1"/>
</dbReference>
<comment type="function">
    <text evidence="17">Lipase which is essential for lysis of subvacuolar cytoplasm to vacuole targeted bodies and intravacuolar autophagic bodies. Involved in the lysis of intravacuolar multivesicular body (MVB) vesicles. The intravacuolar membrane disintegration by ATG15 is critical to life span extension.</text>
</comment>
<dbReference type="GO" id="GO:0004620">
    <property type="term" value="F:phospholipase activity"/>
    <property type="evidence" value="ECO:0007669"/>
    <property type="project" value="TreeGrafter"/>
</dbReference>
<keyword evidence="11" id="KW-0735">Signal-anchor</keyword>
<keyword evidence="8" id="KW-0967">Endosome</keyword>
<comment type="similarity">
    <text evidence="4">Belongs to the AB hydrolase superfamily. Lipase family.</text>
</comment>
<evidence type="ECO:0000256" key="7">
    <source>
        <dbReference type="ARBA" id="ARBA00022692"/>
    </source>
</evidence>
<sequence>MHIPLISKLAPALLPFLHPNPSAAPAPSPAPTPAPLSSSSLTFTPIHAHAHSFTNTSRPALLLHNASSHPSAYLSASSEDRLNAFLADEPLTIRTVPITIRRPRVRPPQMISWALSAREKRRRSAGGRGGSIFPWSASSSSSPANSTGADAWEAPDFDDEAGGWEDVEVLGPDVKDRQTLLTLAKMTSNAYVTPDSGQWWPTAGYNVTLPFGWEPDTDGLRGHIFADATNSTVIISIKGTSAGVLGSGGPTAKNDKFNDNLLFSCCCARVDFSWSPVCDCYAGGYKCEQTCLEDALVAESVYATVGTNLYNNVTYMYPNATIWLAGHSLGGSLSSMVALSFGAPAVSFEAPGDLMPSRRLHLPLPPGMPADMTGITHIYHTADPIPMGACTGAYSGCYAAGFALESKCHTGKTILYDTVTVKGWSVDIRTHSIVQIINKVLADPWPVADEPGDEPDKPKEPKEPKEPRKPKDGSVQASWWGWGRKGPKKGKNGEDDGGDGDGEEEDDGGWEKHGGVPRAKAEDECVDCYRWEFGDGWDKETA</sequence>
<feature type="region of interest" description="Disordered" evidence="19">
    <location>
        <begin position="123"/>
        <end position="149"/>
    </location>
</feature>
<feature type="compositionally biased region" description="Acidic residues" evidence="19">
    <location>
        <begin position="495"/>
        <end position="508"/>
    </location>
</feature>
<keyword evidence="22" id="KW-1185">Reference proteome</keyword>
<evidence type="ECO:0000256" key="9">
    <source>
        <dbReference type="ARBA" id="ARBA00022801"/>
    </source>
</evidence>
<keyword evidence="15" id="KW-0472">Membrane</keyword>
<dbReference type="InterPro" id="IPR002921">
    <property type="entry name" value="Fungal_lipase-type"/>
</dbReference>
<evidence type="ECO:0000256" key="4">
    <source>
        <dbReference type="ARBA" id="ARBA00010701"/>
    </source>
</evidence>
<dbReference type="AlphaFoldDB" id="A0A427YU89"/>
<dbReference type="Pfam" id="PF01764">
    <property type="entry name" value="Lipase_3"/>
    <property type="match status" value="1"/>
</dbReference>
<evidence type="ECO:0000313" key="22">
    <source>
        <dbReference type="Proteomes" id="UP000279259"/>
    </source>
</evidence>
<feature type="compositionally biased region" description="Basic and acidic residues" evidence="19">
    <location>
        <begin position="509"/>
        <end position="525"/>
    </location>
</feature>
<keyword evidence="7" id="KW-0812">Transmembrane</keyword>
<evidence type="ECO:0000259" key="20">
    <source>
        <dbReference type="Pfam" id="PF01764"/>
    </source>
</evidence>
<feature type="region of interest" description="Disordered" evidence="19">
    <location>
        <begin position="445"/>
        <end position="525"/>
    </location>
</feature>
<evidence type="ECO:0000256" key="12">
    <source>
        <dbReference type="ARBA" id="ARBA00022989"/>
    </source>
</evidence>
<dbReference type="STRING" id="1890683.A0A427YU89"/>
<evidence type="ECO:0000256" key="8">
    <source>
        <dbReference type="ARBA" id="ARBA00022753"/>
    </source>
</evidence>
<evidence type="ECO:0000256" key="11">
    <source>
        <dbReference type="ARBA" id="ARBA00022968"/>
    </source>
</evidence>
<evidence type="ECO:0000256" key="3">
    <source>
        <dbReference type="ARBA" id="ARBA00004343"/>
    </source>
</evidence>
<evidence type="ECO:0000256" key="10">
    <source>
        <dbReference type="ARBA" id="ARBA00022963"/>
    </source>
</evidence>
<evidence type="ECO:0000256" key="15">
    <source>
        <dbReference type="ARBA" id="ARBA00023136"/>
    </source>
</evidence>
<dbReference type="GO" id="GO:0005775">
    <property type="term" value="C:vacuolar lumen"/>
    <property type="evidence" value="ECO:0007669"/>
    <property type="project" value="TreeGrafter"/>
</dbReference>
<protein>
    <recommendedName>
        <fullName evidence="6">triacylglycerol lipase</fullName>
        <ecNumber evidence="6">3.1.1.3</ecNumber>
    </recommendedName>
    <alternativeName>
        <fullName evidence="18">Autophagy-related protein 15</fullName>
    </alternativeName>
</protein>
<dbReference type="SUPFAM" id="SSF53474">
    <property type="entry name" value="alpha/beta-Hydrolases"/>
    <property type="match status" value="1"/>
</dbReference>
<dbReference type="InterPro" id="IPR029058">
    <property type="entry name" value="AB_hydrolase_fold"/>
</dbReference>
<dbReference type="GO" id="GO:0006660">
    <property type="term" value="P:phosphatidylserine catabolic process"/>
    <property type="evidence" value="ECO:0007669"/>
    <property type="project" value="TreeGrafter"/>
</dbReference>